<evidence type="ECO:0000256" key="6">
    <source>
        <dbReference type="ARBA" id="ARBA00023163"/>
    </source>
</evidence>
<dbReference type="GO" id="GO:0045892">
    <property type="term" value="P:negative regulation of DNA-templated transcription"/>
    <property type="evidence" value="ECO:0007669"/>
    <property type="project" value="TreeGrafter"/>
</dbReference>
<protein>
    <submittedName>
        <fullName evidence="9">Transcriptional repressor</fullName>
    </submittedName>
</protein>
<dbReference type="Gene3D" id="3.30.1490.190">
    <property type="match status" value="1"/>
</dbReference>
<keyword evidence="6" id="KW-0804">Transcription</keyword>
<dbReference type="PANTHER" id="PTHR33202:SF8">
    <property type="entry name" value="PEROXIDE-RESPONSIVE REPRESSOR PERR"/>
    <property type="match status" value="1"/>
</dbReference>
<sequence>MTRFKRSRQRDRILSLLHSTKSHPTAAWIYESLKPEMPDLSLGTVYRNLKILELQGKLQVLHSGSGFDRFDGDTRPHYHLLCTQCGAVEDVDLPVQHELEEKAKALLGHRISGHRLDFFGLCTNCATKNVQNHHHKSLDKV</sequence>
<dbReference type="PANTHER" id="PTHR33202">
    <property type="entry name" value="ZINC UPTAKE REGULATION PROTEIN"/>
    <property type="match status" value="1"/>
</dbReference>
<organism evidence="9">
    <name type="scientific">Gracilinema caldarium</name>
    <dbReference type="NCBI Taxonomy" id="215591"/>
    <lineage>
        <taxon>Bacteria</taxon>
        <taxon>Pseudomonadati</taxon>
        <taxon>Spirochaetota</taxon>
        <taxon>Spirochaetia</taxon>
        <taxon>Spirochaetales</taxon>
        <taxon>Breznakiellaceae</taxon>
        <taxon>Gracilinema</taxon>
    </lineage>
</organism>
<evidence type="ECO:0000256" key="8">
    <source>
        <dbReference type="PIRSR" id="PIRSR602481-2"/>
    </source>
</evidence>
<dbReference type="InterPro" id="IPR036388">
    <property type="entry name" value="WH-like_DNA-bd_sf"/>
</dbReference>
<accession>A0A7C3E1E3</accession>
<feature type="binding site" evidence="8">
    <location>
        <position position="114"/>
    </location>
    <ligand>
        <name>Fe cation</name>
        <dbReference type="ChEBI" id="CHEBI:24875"/>
    </ligand>
</feature>
<evidence type="ECO:0000256" key="1">
    <source>
        <dbReference type="ARBA" id="ARBA00007957"/>
    </source>
</evidence>
<dbReference type="GO" id="GO:0008270">
    <property type="term" value="F:zinc ion binding"/>
    <property type="evidence" value="ECO:0007669"/>
    <property type="project" value="TreeGrafter"/>
</dbReference>
<dbReference type="SUPFAM" id="SSF46785">
    <property type="entry name" value="Winged helix' DNA-binding domain"/>
    <property type="match status" value="1"/>
</dbReference>
<keyword evidence="2" id="KW-0678">Repressor</keyword>
<keyword evidence="4" id="KW-0805">Transcription regulation</keyword>
<keyword evidence="7" id="KW-0479">Metal-binding</keyword>
<dbReference type="AlphaFoldDB" id="A0A7C3E1E3"/>
<dbReference type="InterPro" id="IPR043135">
    <property type="entry name" value="Fur_C"/>
</dbReference>
<name>A0A7C3E1E3_9SPIR</name>
<feature type="binding site" evidence="7">
    <location>
        <position position="125"/>
    </location>
    <ligand>
        <name>Zn(2+)</name>
        <dbReference type="ChEBI" id="CHEBI:29105"/>
    </ligand>
</feature>
<dbReference type="GO" id="GO:1900376">
    <property type="term" value="P:regulation of secondary metabolite biosynthetic process"/>
    <property type="evidence" value="ECO:0007669"/>
    <property type="project" value="TreeGrafter"/>
</dbReference>
<evidence type="ECO:0000256" key="4">
    <source>
        <dbReference type="ARBA" id="ARBA00023015"/>
    </source>
</evidence>
<dbReference type="Gene3D" id="1.10.10.10">
    <property type="entry name" value="Winged helix-like DNA-binding domain superfamily/Winged helix DNA-binding domain"/>
    <property type="match status" value="1"/>
</dbReference>
<evidence type="ECO:0000313" key="9">
    <source>
        <dbReference type="EMBL" id="HFH29588.1"/>
    </source>
</evidence>
<comment type="similarity">
    <text evidence="1">Belongs to the Fur family.</text>
</comment>
<evidence type="ECO:0000256" key="7">
    <source>
        <dbReference type="PIRSR" id="PIRSR602481-1"/>
    </source>
</evidence>
<dbReference type="GO" id="GO:0003700">
    <property type="term" value="F:DNA-binding transcription factor activity"/>
    <property type="evidence" value="ECO:0007669"/>
    <property type="project" value="InterPro"/>
</dbReference>
<comment type="cofactor">
    <cofactor evidence="7">
        <name>Zn(2+)</name>
        <dbReference type="ChEBI" id="CHEBI:29105"/>
    </cofactor>
    <text evidence="7">Binds 1 zinc ion per subunit.</text>
</comment>
<reference evidence="9" key="1">
    <citation type="journal article" date="2020" name="mSystems">
        <title>Genome- and Community-Level Interaction Insights into Carbon Utilization and Element Cycling Functions of Hydrothermarchaeota in Hydrothermal Sediment.</title>
        <authorList>
            <person name="Zhou Z."/>
            <person name="Liu Y."/>
            <person name="Xu W."/>
            <person name="Pan J."/>
            <person name="Luo Z.H."/>
            <person name="Li M."/>
        </authorList>
    </citation>
    <scope>NUCLEOTIDE SEQUENCE [LARGE SCALE GENOMIC DNA]</scope>
    <source>
        <strain evidence="9">SpSt-503</strain>
    </source>
</reference>
<keyword evidence="8" id="KW-0408">Iron</keyword>
<keyword evidence="5" id="KW-0238">DNA-binding</keyword>
<feature type="binding site" evidence="7">
    <location>
        <position position="82"/>
    </location>
    <ligand>
        <name>Zn(2+)</name>
        <dbReference type="ChEBI" id="CHEBI:29105"/>
    </ligand>
</feature>
<comment type="caution">
    <text evidence="9">The sequence shown here is derived from an EMBL/GenBank/DDBJ whole genome shotgun (WGS) entry which is preliminary data.</text>
</comment>
<comment type="cofactor">
    <cofactor evidence="8">
        <name>Mn(2+)</name>
        <dbReference type="ChEBI" id="CHEBI:29035"/>
    </cofactor>
    <cofactor evidence="8">
        <name>Fe(2+)</name>
        <dbReference type="ChEBI" id="CHEBI:29033"/>
    </cofactor>
    <text evidence="8">Binds 1 Mn(2+) or Fe(2+) ion per subunit.</text>
</comment>
<evidence type="ECO:0000256" key="2">
    <source>
        <dbReference type="ARBA" id="ARBA00022491"/>
    </source>
</evidence>
<dbReference type="InterPro" id="IPR036390">
    <property type="entry name" value="WH_DNA-bd_sf"/>
</dbReference>
<evidence type="ECO:0000256" key="3">
    <source>
        <dbReference type="ARBA" id="ARBA00022833"/>
    </source>
</evidence>
<dbReference type="InterPro" id="IPR002481">
    <property type="entry name" value="FUR"/>
</dbReference>
<gene>
    <name evidence="9" type="ORF">ENS59_08785</name>
</gene>
<keyword evidence="3 7" id="KW-0862">Zinc</keyword>
<feature type="binding site" evidence="7">
    <location>
        <position position="85"/>
    </location>
    <ligand>
        <name>Zn(2+)</name>
        <dbReference type="ChEBI" id="CHEBI:29105"/>
    </ligand>
</feature>
<dbReference type="Pfam" id="PF01475">
    <property type="entry name" value="FUR"/>
    <property type="match status" value="1"/>
</dbReference>
<proteinExistence type="inferred from homology"/>
<dbReference type="GO" id="GO:0000976">
    <property type="term" value="F:transcription cis-regulatory region binding"/>
    <property type="evidence" value="ECO:0007669"/>
    <property type="project" value="TreeGrafter"/>
</dbReference>
<dbReference type="CDD" id="cd07153">
    <property type="entry name" value="Fur_like"/>
    <property type="match status" value="1"/>
</dbReference>
<dbReference type="EMBL" id="DSVL01000270">
    <property type="protein sequence ID" value="HFH29588.1"/>
    <property type="molecule type" value="Genomic_DNA"/>
</dbReference>
<evidence type="ECO:0000256" key="5">
    <source>
        <dbReference type="ARBA" id="ARBA00023125"/>
    </source>
</evidence>
<feature type="binding site" evidence="7">
    <location>
        <position position="122"/>
    </location>
    <ligand>
        <name>Zn(2+)</name>
        <dbReference type="ChEBI" id="CHEBI:29105"/>
    </ligand>
</feature>